<keyword evidence="2" id="KW-1185">Reference proteome</keyword>
<protein>
    <submittedName>
        <fullName evidence="1">Uncharacterized protein</fullName>
    </submittedName>
</protein>
<gene>
    <name evidence="1" type="ORF">CCACVL1_05230</name>
</gene>
<organism evidence="1 2">
    <name type="scientific">Corchorus capsularis</name>
    <name type="common">Jute</name>
    <dbReference type="NCBI Taxonomy" id="210143"/>
    <lineage>
        <taxon>Eukaryota</taxon>
        <taxon>Viridiplantae</taxon>
        <taxon>Streptophyta</taxon>
        <taxon>Embryophyta</taxon>
        <taxon>Tracheophyta</taxon>
        <taxon>Spermatophyta</taxon>
        <taxon>Magnoliopsida</taxon>
        <taxon>eudicotyledons</taxon>
        <taxon>Gunneridae</taxon>
        <taxon>Pentapetalae</taxon>
        <taxon>rosids</taxon>
        <taxon>malvids</taxon>
        <taxon>Malvales</taxon>
        <taxon>Malvaceae</taxon>
        <taxon>Grewioideae</taxon>
        <taxon>Apeibeae</taxon>
        <taxon>Corchorus</taxon>
    </lineage>
</organism>
<dbReference type="Proteomes" id="UP000188268">
    <property type="component" value="Unassembled WGS sequence"/>
</dbReference>
<dbReference type="EMBL" id="AWWV01007576">
    <property type="protein sequence ID" value="OMO95828.1"/>
    <property type="molecule type" value="Genomic_DNA"/>
</dbReference>
<evidence type="ECO:0000313" key="2">
    <source>
        <dbReference type="Proteomes" id="UP000188268"/>
    </source>
</evidence>
<accession>A0A1R3JLW4</accession>
<evidence type="ECO:0000313" key="1">
    <source>
        <dbReference type="EMBL" id="OMO95828.1"/>
    </source>
</evidence>
<sequence length="31" mass="3319">MGRGGGGDRLLRLRPTHIILCPIPAPSRHGN</sequence>
<reference evidence="1 2" key="1">
    <citation type="submission" date="2013-09" db="EMBL/GenBank/DDBJ databases">
        <title>Corchorus capsularis genome sequencing.</title>
        <authorList>
            <person name="Alam M."/>
            <person name="Haque M.S."/>
            <person name="Islam M.S."/>
            <person name="Emdad E.M."/>
            <person name="Islam M.M."/>
            <person name="Ahmed B."/>
            <person name="Halim A."/>
            <person name="Hossen Q.M.M."/>
            <person name="Hossain M.Z."/>
            <person name="Ahmed R."/>
            <person name="Khan M.M."/>
            <person name="Islam R."/>
            <person name="Rashid M.M."/>
            <person name="Khan S.A."/>
            <person name="Rahman M.S."/>
            <person name="Alam M."/>
        </authorList>
    </citation>
    <scope>NUCLEOTIDE SEQUENCE [LARGE SCALE GENOMIC DNA]</scope>
    <source>
        <strain evidence="2">cv. CVL-1</strain>
        <tissue evidence="1">Whole seedling</tissue>
    </source>
</reference>
<proteinExistence type="predicted"/>
<dbReference type="AlphaFoldDB" id="A0A1R3JLW4"/>
<comment type="caution">
    <text evidence="1">The sequence shown here is derived from an EMBL/GenBank/DDBJ whole genome shotgun (WGS) entry which is preliminary data.</text>
</comment>
<dbReference type="Gramene" id="OMO95828">
    <property type="protein sequence ID" value="OMO95828"/>
    <property type="gene ID" value="CCACVL1_05230"/>
</dbReference>
<name>A0A1R3JLW4_COCAP</name>